<organism evidence="2 3">
    <name type="scientific">Helicovermis profundi</name>
    <dbReference type="NCBI Taxonomy" id="3065157"/>
    <lineage>
        <taxon>Bacteria</taxon>
        <taxon>Bacillati</taxon>
        <taxon>Bacillota</taxon>
        <taxon>Clostridia</taxon>
        <taxon>Helicovermis</taxon>
    </lineage>
</organism>
<dbReference type="Pfam" id="PF07949">
    <property type="entry name" value="YbbR"/>
    <property type="match status" value="2"/>
</dbReference>
<dbReference type="Proteomes" id="UP001321786">
    <property type="component" value="Chromosome"/>
</dbReference>
<dbReference type="KEGG" id="hprf:HLPR_24030"/>
<evidence type="ECO:0000256" key="1">
    <source>
        <dbReference type="SAM" id="Phobius"/>
    </source>
</evidence>
<dbReference type="PANTHER" id="PTHR37804">
    <property type="entry name" value="CDAA REGULATORY PROTEIN CDAR"/>
    <property type="match status" value="1"/>
</dbReference>
<dbReference type="EMBL" id="AP028654">
    <property type="protein sequence ID" value="BEP30072.1"/>
    <property type="molecule type" value="Genomic_DNA"/>
</dbReference>
<dbReference type="InterPro" id="IPR012505">
    <property type="entry name" value="YbbR"/>
</dbReference>
<keyword evidence="3" id="KW-1185">Reference proteome</keyword>
<sequence>MNIKTKLSSLNSQFKNSKFRRNIAPKLFSLIFALFLWMYVIDQVNPELVKVIENVKVQLINVDELNQSGLVILGDKDYFIDVKIKGRRNDILNVNESDIALTADLRGYNSGIVSVPIEKKIISHNVLIEDLSKSDIKINLDKIVELSKKVVVKIAGKIPNDYIKDDLKISPEEILVRGPEAIVNKVARLYGELNINNATNSISKQIPVKPIDNDGNIVNGITIGKNYVYVEQNIFKTKKIPVITNVIGNVKNGYKLVSVNVIPENITIKGAKNTLEYVNSVYTEPIDISGVSNSFIIEKKLVLPNGVENESQSSDIKIKIDIEKIVSKEFSYSISQIPIYNLESKYQTNIAKLPNVIKIKLYDIENVLNNIKIDDVRLSIDGSNFMIGNNDAVIELNNTFNVENIEIFPANINIIVTDENKTDSTSTSN</sequence>
<keyword evidence="1" id="KW-0812">Transmembrane</keyword>
<reference evidence="2 3" key="1">
    <citation type="submission" date="2023-08" db="EMBL/GenBank/DDBJ databases">
        <title>Helicovermis profunda gen. nov., sp. nov., a novel mesophilic, fermentative bacterium within the Bacillota from a deep-sea hydrothermal vent chimney.</title>
        <authorList>
            <person name="Miyazaki U."/>
            <person name="Mizutani D."/>
            <person name="Hashimoto Y."/>
            <person name="Tame A."/>
            <person name="Sawayama S."/>
            <person name="Miyazaki J."/>
            <person name="Takai K."/>
            <person name="Nakagawa S."/>
        </authorList>
    </citation>
    <scope>NUCLEOTIDE SEQUENCE [LARGE SCALE GENOMIC DNA]</scope>
    <source>
        <strain evidence="2 3">S502</strain>
    </source>
</reference>
<dbReference type="RefSeq" id="WP_338535673.1">
    <property type="nucleotide sequence ID" value="NZ_AP028654.1"/>
</dbReference>
<dbReference type="InterPro" id="IPR053154">
    <property type="entry name" value="c-di-AMP_regulator"/>
</dbReference>
<protein>
    <submittedName>
        <fullName evidence="2">CdaR family protein</fullName>
    </submittedName>
</protein>
<proteinExistence type="predicted"/>
<name>A0AAU9EDD6_9FIRM</name>
<feature type="transmembrane region" description="Helical" evidence="1">
    <location>
        <begin position="23"/>
        <end position="41"/>
    </location>
</feature>
<dbReference type="Gene3D" id="2.170.120.30">
    <property type="match status" value="2"/>
</dbReference>
<gene>
    <name evidence="2" type="ORF">HLPR_24030</name>
</gene>
<keyword evidence="1" id="KW-1133">Transmembrane helix</keyword>
<evidence type="ECO:0000313" key="3">
    <source>
        <dbReference type="Proteomes" id="UP001321786"/>
    </source>
</evidence>
<dbReference type="PANTHER" id="PTHR37804:SF1">
    <property type="entry name" value="CDAA REGULATORY PROTEIN CDAR"/>
    <property type="match status" value="1"/>
</dbReference>
<accession>A0AAU9EDD6</accession>
<evidence type="ECO:0000313" key="2">
    <source>
        <dbReference type="EMBL" id="BEP30072.1"/>
    </source>
</evidence>
<keyword evidence="1" id="KW-0472">Membrane</keyword>
<dbReference type="AlphaFoldDB" id="A0AAU9EDD6"/>
<dbReference type="Gene3D" id="2.170.120.40">
    <property type="entry name" value="YbbR-like domain"/>
    <property type="match status" value="2"/>
</dbReference>